<protein>
    <submittedName>
        <fullName evidence="3">Histidine kinase</fullName>
    </submittedName>
</protein>
<dbReference type="Proteomes" id="UP000185003">
    <property type="component" value="Unassembled WGS sequence"/>
</dbReference>
<keyword evidence="4" id="KW-1185">Reference proteome</keyword>
<keyword evidence="3" id="KW-0418">Kinase</keyword>
<dbReference type="Pfam" id="PF06580">
    <property type="entry name" value="His_kinase"/>
    <property type="match status" value="1"/>
</dbReference>
<keyword evidence="1" id="KW-0812">Transmembrane</keyword>
<evidence type="ECO:0000259" key="2">
    <source>
        <dbReference type="Pfam" id="PF06580"/>
    </source>
</evidence>
<dbReference type="OrthoDB" id="9792992at2"/>
<evidence type="ECO:0000256" key="1">
    <source>
        <dbReference type="SAM" id="Phobius"/>
    </source>
</evidence>
<organism evidence="3 4">
    <name type="scientific">Chitinophaga niabensis</name>
    <dbReference type="NCBI Taxonomy" id="536979"/>
    <lineage>
        <taxon>Bacteria</taxon>
        <taxon>Pseudomonadati</taxon>
        <taxon>Bacteroidota</taxon>
        <taxon>Chitinophagia</taxon>
        <taxon>Chitinophagales</taxon>
        <taxon>Chitinophagaceae</taxon>
        <taxon>Chitinophaga</taxon>
    </lineage>
</organism>
<proteinExistence type="predicted"/>
<dbReference type="AlphaFoldDB" id="A0A1N6IWV3"/>
<dbReference type="InterPro" id="IPR010559">
    <property type="entry name" value="Sig_transdc_His_kin_internal"/>
</dbReference>
<feature type="domain" description="Signal transduction histidine kinase internal region" evidence="2">
    <location>
        <begin position="160"/>
        <end position="239"/>
    </location>
</feature>
<dbReference type="GO" id="GO:0000155">
    <property type="term" value="F:phosphorelay sensor kinase activity"/>
    <property type="evidence" value="ECO:0007669"/>
    <property type="project" value="InterPro"/>
</dbReference>
<evidence type="ECO:0000313" key="4">
    <source>
        <dbReference type="Proteomes" id="UP000185003"/>
    </source>
</evidence>
<dbReference type="STRING" id="536979.SAMN04488055_3420"/>
<feature type="transmembrane region" description="Helical" evidence="1">
    <location>
        <begin position="70"/>
        <end position="87"/>
    </location>
</feature>
<feature type="transmembrane region" description="Helical" evidence="1">
    <location>
        <begin position="12"/>
        <end position="32"/>
    </location>
</feature>
<dbReference type="EMBL" id="FSRA01000002">
    <property type="protein sequence ID" value="SIO36520.1"/>
    <property type="molecule type" value="Genomic_DNA"/>
</dbReference>
<sequence length="353" mass="41688">MLRDYPIFKHLLYWLIAFSLLTFIYGTAFDSFNLGTKVILILLPVHMCYFYLITYFILPRFFFRGRYIQAFFAVLATMIFIATLYRVTEVFISDPYIYKFYKAQDANFTWSKMNHSLWEQLNNRFDFVNAIERSNSVIWICVTLRMFIMWQERKQAALQAELNFLKAQLHPHFLFNALNNLYALSLDNAPQTPEIILGISNILRYVLYECSADKVLLKRDLEVLNDYIRLEKLRYEERLELNVNIRNNAGDQEISPLLMLPLVENAFKHGAAETVDAPWINIEIYASSVDLIVKISNSKPEQAVAYQKRSNAHIGMTNVEKRLKLLYPEMHTFKWYDEEDCFITELKVQLIKP</sequence>
<keyword evidence="3" id="KW-0808">Transferase</keyword>
<keyword evidence="1" id="KW-1133">Transmembrane helix</keyword>
<dbReference type="InterPro" id="IPR036890">
    <property type="entry name" value="HATPase_C_sf"/>
</dbReference>
<dbReference type="PANTHER" id="PTHR34220:SF7">
    <property type="entry name" value="SENSOR HISTIDINE KINASE YPDA"/>
    <property type="match status" value="1"/>
</dbReference>
<dbReference type="GO" id="GO:0016020">
    <property type="term" value="C:membrane"/>
    <property type="evidence" value="ECO:0007669"/>
    <property type="project" value="InterPro"/>
</dbReference>
<name>A0A1N6IWV3_9BACT</name>
<accession>A0A1N6IWV3</accession>
<evidence type="ECO:0000313" key="3">
    <source>
        <dbReference type="EMBL" id="SIO36520.1"/>
    </source>
</evidence>
<feature type="transmembrane region" description="Helical" evidence="1">
    <location>
        <begin position="38"/>
        <end position="58"/>
    </location>
</feature>
<keyword evidence="1" id="KW-0472">Membrane</keyword>
<reference evidence="4" key="1">
    <citation type="submission" date="2016-11" db="EMBL/GenBank/DDBJ databases">
        <authorList>
            <person name="Varghese N."/>
            <person name="Submissions S."/>
        </authorList>
    </citation>
    <scope>NUCLEOTIDE SEQUENCE [LARGE SCALE GENOMIC DNA]</scope>
    <source>
        <strain evidence="4">DSM 24787</strain>
    </source>
</reference>
<dbReference type="Gene3D" id="3.30.565.10">
    <property type="entry name" value="Histidine kinase-like ATPase, C-terminal domain"/>
    <property type="match status" value="1"/>
</dbReference>
<dbReference type="RefSeq" id="WP_143197500.1">
    <property type="nucleotide sequence ID" value="NZ_FSRA01000002.1"/>
</dbReference>
<dbReference type="InterPro" id="IPR050640">
    <property type="entry name" value="Bact_2-comp_sensor_kinase"/>
</dbReference>
<dbReference type="PANTHER" id="PTHR34220">
    <property type="entry name" value="SENSOR HISTIDINE KINASE YPDA"/>
    <property type="match status" value="1"/>
</dbReference>
<gene>
    <name evidence="3" type="ORF">SAMN04488055_3420</name>
</gene>